<evidence type="ECO:0000256" key="15">
    <source>
        <dbReference type="ARBA" id="ARBA00023002"/>
    </source>
</evidence>
<dbReference type="InterPro" id="IPR000572">
    <property type="entry name" value="OxRdtase_Mopterin-bd_dom"/>
</dbReference>
<accession>A0A9P8IXL0</accession>
<dbReference type="InterPro" id="IPR036374">
    <property type="entry name" value="OxRdtase_Mopterin-bd_sf"/>
</dbReference>
<dbReference type="GO" id="GO:0006790">
    <property type="term" value="P:sulfur compound metabolic process"/>
    <property type="evidence" value="ECO:0007669"/>
    <property type="project" value="TreeGrafter"/>
</dbReference>
<evidence type="ECO:0000256" key="13">
    <source>
        <dbReference type="ARBA" id="ARBA00022827"/>
    </source>
</evidence>
<dbReference type="GO" id="GO:0030151">
    <property type="term" value="F:molybdenum ion binding"/>
    <property type="evidence" value="ECO:0007669"/>
    <property type="project" value="InterPro"/>
</dbReference>
<evidence type="ECO:0000256" key="12">
    <source>
        <dbReference type="ARBA" id="ARBA00022723"/>
    </source>
</evidence>
<evidence type="ECO:0000259" key="20">
    <source>
        <dbReference type="Pfam" id="PF00174"/>
    </source>
</evidence>
<reference evidence="22" key="1">
    <citation type="journal article" date="2021" name="J Fungi (Basel)">
        <title>Virulence traits and population genomics of the black yeast Aureobasidium melanogenum.</title>
        <authorList>
            <person name="Cernosa A."/>
            <person name="Sun X."/>
            <person name="Gostincar C."/>
            <person name="Fang C."/>
            <person name="Gunde-Cimerman N."/>
            <person name="Song Z."/>
        </authorList>
    </citation>
    <scope>NUCLEOTIDE SEQUENCE</scope>
    <source>
        <strain evidence="22">EXF-9911</strain>
    </source>
</reference>
<dbReference type="Gene3D" id="3.90.420.10">
    <property type="entry name" value="Oxidoreductase, molybdopterin-binding domain"/>
    <property type="match status" value="1"/>
</dbReference>
<comment type="catalytic activity">
    <reaction evidence="18">
        <text>nitrite + NADP(+) + H2O = nitrate + NADPH + H(+)</text>
        <dbReference type="Rhea" id="RHEA:19061"/>
        <dbReference type="ChEBI" id="CHEBI:15377"/>
        <dbReference type="ChEBI" id="CHEBI:15378"/>
        <dbReference type="ChEBI" id="CHEBI:16301"/>
        <dbReference type="ChEBI" id="CHEBI:17632"/>
        <dbReference type="ChEBI" id="CHEBI:57783"/>
        <dbReference type="ChEBI" id="CHEBI:58349"/>
        <dbReference type="EC" id="1.7.1.3"/>
    </reaction>
</comment>
<evidence type="ECO:0000256" key="11">
    <source>
        <dbReference type="ARBA" id="ARBA00022630"/>
    </source>
</evidence>
<proteinExistence type="inferred from homology"/>
<protein>
    <recommendedName>
        <fullName evidence="8">Nitrate reductase [NADPH]</fullName>
        <ecNumber evidence="7">1.7.1.3</ecNumber>
    </recommendedName>
</protein>
<dbReference type="Pfam" id="PF03404">
    <property type="entry name" value="Mo-co_dimer"/>
    <property type="match status" value="1"/>
</dbReference>
<dbReference type="PANTHER" id="PTHR19372">
    <property type="entry name" value="SULFITE REDUCTASE"/>
    <property type="match status" value="1"/>
</dbReference>
<comment type="function">
    <text evidence="4">Nitrate reductase is a key enzyme involved in the first step of nitrate assimilation in plants, fungi and bacteria.</text>
</comment>
<comment type="similarity">
    <text evidence="5">Belongs to the nitrate reductase family.</text>
</comment>
<comment type="subunit">
    <text evidence="6">Homodimer.</text>
</comment>
<evidence type="ECO:0000256" key="18">
    <source>
        <dbReference type="ARBA" id="ARBA00049155"/>
    </source>
</evidence>
<evidence type="ECO:0000256" key="9">
    <source>
        <dbReference type="ARBA" id="ARBA00022505"/>
    </source>
</evidence>
<keyword evidence="14" id="KW-0521">NADP</keyword>
<keyword evidence="15" id="KW-0560">Oxidoreductase</keyword>
<evidence type="ECO:0000256" key="8">
    <source>
        <dbReference type="ARBA" id="ARBA00015499"/>
    </source>
</evidence>
<evidence type="ECO:0000256" key="2">
    <source>
        <dbReference type="ARBA" id="ARBA00001971"/>
    </source>
</evidence>
<evidence type="ECO:0000256" key="1">
    <source>
        <dbReference type="ARBA" id="ARBA00001924"/>
    </source>
</evidence>
<dbReference type="Pfam" id="PF00174">
    <property type="entry name" value="Oxidored_molyb"/>
    <property type="match status" value="1"/>
</dbReference>
<dbReference type="SUPFAM" id="SSF81296">
    <property type="entry name" value="E set domains"/>
    <property type="match status" value="1"/>
</dbReference>
<dbReference type="FunFam" id="3.90.420.10:FF:000005">
    <property type="entry name" value="Nitrate reductase"/>
    <property type="match status" value="1"/>
</dbReference>
<dbReference type="PROSITE" id="PS00559">
    <property type="entry name" value="MOLYBDOPTERIN_EUK"/>
    <property type="match status" value="1"/>
</dbReference>
<comment type="cofactor">
    <cofactor evidence="1">
        <name>Mo-molybdopterin</name>
        <dbReference type="ChEBI" id="CHEBI:71302"/>
    </cofactor>
</comment>
<dbReference type="InterPro" id="IPR008335">
    <property type="entry name" value="Mopterin_OxRdtase_euk"/>
</dbReference>
<dbReference type="InterPro" id="IPR014756">
    <property type="entry name" value="Ig_E-set"/>
</dbReference>
<evidence type="ECO:0000256" key="17">
    <source>
        <dbReference type="ARBA" id="ARBA00023063"/>
    </source>
</evidence>
<dbReference type="InterPro" id="IPR022407">
    <property type="entry name" value="OxRdtase_Mopterin_BS"/>
</dbReference>
<evidence type="ECO:0000256" key="14">
    <source>
        <dbReference type="ARBA" id="ARBA00022857"/>
    </source>
</evidence>
<dbReference type="GO" id="GO:0050464">
    <property type="term" value="F:nitrate reductase (NADPH) activity"/>
    <property type="evidence" value="ECO:0007669"/>
    <property type="project" value="UniProtKB-EC"/>
</dbReference>
<dbReference type="PRINTS" id="PR00407">
    <property type="entry name" value="EUMOPTERIN"/>
</dbReference>
<evidence type="ECO:0000256" key="7">
    <source>
        <dbReference type="ARBA" id="ARBA00012673"/>
    </source>
</evidence>
<evidence type="ECO:0000256" key="10">
    <source>
        <dbReference type="ARBA" id="ARBA00022617"/>
    </source>
</evidence>
<keyword evidence="17" id="KW-0534">Nitrate assimilation</keyword>
<evidence type="ECO:0000259" key="21">
    <source>
        <dbReference type="Pfam" id="PF03404"/>
    </source>
</evidence>
<organism evidence="22 23">
    <name type="scientific">Aureobasidium melanogenum</name>
    <name type="common">Aureobasidium pullulans var. melanogenum</name>
    <dbReference type="NCBI Taxonomy" id="46634"/>
    <lineage>
        <taxon>Eukaryota</taxon>
        <taxon>Fungi</taxon>
        <taxon>Dikarya</taxon>
        <taxon>Ascomycota</taxon>
        <taxon>Pezizomycotina</taxon>
        <taxon>Dothideomycetes</taxon>
        <taxon>Dothideomycetidae</taxon>
        <taxon>Dothideales</taxon>
        <taxon>Saccotheciaceae</taxon>
        <taxon>Aureobasidium</taxon>
    </lineage>
</organism>
<feature type="domain" description="Oxidoreductase molybdopterin-binding" evidence="20">
    <location>
        <begin position="110"/>
        <end position="286"/>
    </location>
</feature>
<keyword evidence="9" id="KW-0500">Molybdenum</keyword>
<evidence type="ECO:0000256" key="19">
    <source>
        <dbReference type="SAM" id="MobiDB-lite"/>
    </source>
</evidence>
<feature type="non-terminal residue" evidence="22">
    <location>
        <position position="403"/>
    </location>
</feature>
<evidence type="ECO:0000256" key="4">
    <source>
        <dbReference type="ARBA" id="ARBA00003838"/>
    </source>
</evidence>
<sequence length="403" mass="45433">MTTVQATEEETVHLRRVSADFPPTPPDSDLSDGEKSTNKTASTQFPLPPPSHPPTVIDPLDQKTPDGWLPRDSRLIRLTGAHPFNCEAPLTDLYNEGWLTSPELFYVRNHGPVPQVNDEDIPEWEFTVEGLVEKPLTIKFKDLVREYDQITCPVTLVCAGNRRKEQNVVRKTKGFSWGAAGVSNALWTGVMMHEILKKAGLKRGARYVCMEGADKLPNGYYGTSVKLNWALDPNRGMMLAYKMNGEMLTPDHGKPLRALIPGQIGGRSVKWLKKLIITDKPSDNWYHIYDNRVLPTTVSPGESANNKDWWMDERYAIYDLSTNSAMAHPVHEEQLCVVGAPENYRVKGYAYGGGGRRVTRVEVTLDKGKSWRLANVDYAEDRYREAGPVDLYGGRLDMEWRES</sequence>
<evidence type="ECO:0000256" key="6">
    <source>
        <dbReference type="ARBA" id="ARBA00011738"/>
    </source>
</evidence>
<dbReference type="Proteomes" id="UP000779574">
    <property type="component" value="Unassembled WGS sequence"/>
</dbReference>
<evidence type="ECO:0000256" key="16">
    <source>
        <dbReference type="ARBA" id="ARBA00023004"/>
    </source>
</evidence>
<comment type="cofactor">
    <cofactor evidence="2">
        <name>heme</name>
        <dbReference type="ChEBI" id="CHEBI:30413"/>
    </cofactor>
</comment>
<keyword evidence="10" id="KW-0349">Heme</keyword>
<keyword evidence="13" id="KW-0274">FAD</keyword>
<feature type="region of interest" description="Disordered" evidence="19">
    <location>
        <begin position="1"/>
        <end position="65"/>
    </location>
</feature>
<dbReference type="InterPro" id="IPR005066">
    <property type="entry name" value="MoCF_OxRdtse_dimer"/>
</dbReference>
<dbReference type="EMBL" id="JAHFXF010002152">
    <property type="protein sequence ID" value="KAG9659405.1"/>
    <property type="molecule type" value="Genomic_DNA"/>
</dbReference>
<feature type="domain" description="Moybdenum cofactor oxidoreductase dimerisation" evidence="21">
    <location>
        <begin position="314"/>
        <end position="387"/>
    </location>
</feature>
<dbReference type="GO" id="GO:0042128">
    <property type="term" value="P:nitrate assimilation"/>
    <property type="evidence" value="ECO:0007669"/>
    <property type="project" value="UniProtKB-KW"/>
</dbReference>
<dbReference type="GO" id="GO:0020037">
    <property type="term" value="F:heme binding"/>
    <property type="evidence" value="ECO:0007669"/>
    <property type="project" value="TreeGrafter"/>
</dbReference>
<evidence type="ECO:0000313" key="23">
    <source>
        <dbReference type="Proteomes" id="UP000779574"/>
    </source>
</evidence>
<dbReference type="SUPFAM" id="SSF56524">
    <property type="entry name" value="Oxidoreductase molybdopterin-binding domain"/>
    <property type="match status" value="1"/>
</dbReference>
<dbReference type="EC" id="1.7.1.3" evidence="7"/>
<keyword evidence="16" id="KW-0408">Iron</keyword>
<gene>
    <name evidence="22" type="ORF">KCU76_g19754</name>
</gene>
<comment type="caution">
    <text evidence="22">The sequence shown here is derived from an EMBL/GenBank/DDBJ whole genome shotgun (WGS) entry which is preliminary data.</text>
</comment>
<evidence type="ECO:0000313" key="22">
    <source>
        <dbReference type="EMBL" id="KAG9659405.1"/>
    </source>
</evidence>
<dbReference type="GO" id="GO:0043546">
    <property type="term" value="F:molybdopterin cofactor binding"/>
    <property type="evidence" value="ECO:0007669"/>
    <property type="project" value="InterPro"/>
</dbReference>
<dbReference type="AlphaFoldDB" id="A0A9P8IXL0"/>
<comment type="cofactor">
    <cofactor evidence="3">
        <name>FAD</name>
        <dbReference type="ChEBI" id="CHEBI:57692"/>
    </cofactor>
</comment>
<evidence type="ECO:0000256" key="3">
    <source>
        <dbReference type="ARBA" id="ARBA00001974"/>
    </source>
</evidence>
<dbReference type="Gene3D" id="2.60.40.650">
    <property type="match status" value="1"/>
</dbReference>
<reference evidence="22" key="2">
    <citation type="submission" date="2021-08" db="EMBL/GenBank/DDBJ databases">
        <authorList>
            <person name="Gostincar C."/>
            <person name="Sun X."/>
            <person name="Song Z."/>
            <person name="Gunde-Cimerman N."/>
        </authorList>
    </citation>
    <scope>NUCLEOTIDE SEQUENCE</scope>
    <source>
        <strain evidence="22">EXF-9911</strain>
    </source>
</reference>
<keyword evidence="12" id="KW-0479">Metal-binding</keyword>
<dbReference type="PANTHER" id="PTHR19372:SF7">
    <property type="entry name" value="SULFITE OXIDASE, MITOCHONDRIAL"/>
    <property type="match status" value="1"/>
</dbReference>
<dbReference type="GO" id="GO:0008482">
    <property type="term" value="F:sulfite oxidase activity"/>
    <property type="evidence" value="ECO:0007669"/>
    <property type="project" value="TreeGrafter"/>
</dbReference>
<name>A0A9P8IXL0_AURME</name>
<evidence type="ECO:0000256" key="5">
    <source>
        <dbReference type="ARBA" id="ARBA00006253"/>
    </source>
</evidence>
<keyword evidence="11" id="KW-0285">Flavoprotein</keyword>